<dbReference type="AlphaFoldDB" id="A0AAW8QZG3"/>
<proteinExistence type="inferred from homology"/>
<evidence type="ECO:0000256" key="4">
    <source>
        <dbReference type="ARBA" id="ARBA00022475"/>
    </source>
</evidence>
<evidence type="ECO:0000256" key="11">
    <source>
        <dbReference type="ARBA" id="ARBA00023157"/>
    </source>
</evidence>
<feature type="disulfide bond" description="Redox-active" evidence="14">
    <location>
        <begin position="105"/>
        <end position="131"/>
    </location>
</feature>
<evidence type="ECO:0000256" key="12">
    <source>
        <dbReference type="ARBA" id="ARBA00023186"/>
    </source>
</evidence>
<dbReference type="Proteomes" id="UP001249020">
    <property type="component" value="Unassembled WGS sequence"/>
</dbReference>
<evidence type="ECO:0000256" key="9">
    <source>
        <dbReference type="ARBA" id="ARBA00023002"/>
    </source>
</evidence>
<evidence type="ECO:0000256" key="2">
    <source>
        <dbReference type="ARBA" id="ARBA00008823"/>
    </source>
</evidence>
<dbReference type="PANTHER" id="PTHR36570:SF2">
    <property type="entry name" value="DISULFIDE BOND FORMATION PROTEIN B"/>
    <property type="match status" value="1"/>
</dbReference>
<evidence type="ECO:0000256" key="10">
    <source>
        <dbReference type="ARBA" id="ARBA00023136"/>
    </source>
</evidence>
<feature type="disulfide bond" description="Redox-active" evidence="14">
    <location>
        <begin position="41"/>
        <end position="44"/>
    </location>
</feature>
<feature type="topological domain" description="Cytoplasmic" evidence="14">
    <location>
        <begin position="1"/>
        <end position="14"/>
    </location>
</feature>
<organism evidence="16 17">
    <name type="scientific">Brumicola blandensis</name>
    <dbReference type="NCBI Taxonomy" id="3075611"/>
    <lineage>
        <taxon>Bacteria</taxon>
        <taxon>Pseudomonadati</taxon>
        <taxon>Pseudomonadota</taxon>
        <taxon>Gammaproteobacteria</taxon>
        <taxon>Alteromonadales</taxon>
        <taxon>Alteromonadaceae</taxon>
        <taxon>Brumicola</taxon>
    </lineage>
</organism>
<keyword evidence="5" id="KW-0997">Cell inner membrane</keyword>
<comment type="subcellular location">
    <subcellularLocation>
        <location evidence="1">Cell inner membrane</location>
        <topology evidence="1">Multi-pass membrane protein</topology>
    </subcellularLocation>
    <subcellularLocation>
        <location evidence="14">Cell membrane</location>
        <topology evidence="14">Multi-pass membrane protein</topology>
    </subcellularLocation>
</comment>
<evidence type="ECO:0000256" key="7">
    <source>
        <dbReference type="ARBA" id="ARBA00022982"/>
    </source>
</evidence>
<evidence type="ECO:0000256" key="3">
    <source>
        <dbReference type="ARBA" id="ARBA00022448"/>
    </source>
</evidence>
<evidence type="ECO:0000313" key="17">
    <source>
        <dbReference type="Proteomes" id="UP001249020"/>
    </source>
</evidence>
<keyword evidence="8 14" id="KW-1133">Transmembrane helix</keyword>
<dbReference type="GO" id="GO:0015035">
    <property type="term" value="F:protein-disulfide reductase activity"/>
    <property type="evidence" value="ECO:0007669"/>
    <property type="project" value="UniProtKB-UniRule"/>
</dbReference>
<comment type="similarity">
    <text evidence="2 14">Belongs to the DsbB family.</text>
</comment>
<evidence type="ECO:0000256" key="13">
    <source>
        <dbReference type="ARBA" id="ARBA00023284"/>
    </source>
</evidence>
<evidence type="ECO:0000256" key="15">
    <source>
        <dbReference type="SAM" id="Phobius"/>
    </source>
</evidence>
<dbReference type="InterPro" id="IPR022920">
    <property type="entry name" value="Disulphide_bond_form_DsbB"/>
</dbReference>
<dbReference type="InterPro" id="IPR023380">
    <property type="entry name" value="DsbB-like_sf"/>
</dbReference>
<keyword evidence="17" id="KW-1185">Reference proteome</keyword>
<protein>
    <recommendedName>
        <fullName evidence="14">Disulfide bond formation protein B</fullName>
    </recommendedName>
    <alternativeName>
        <fullName evidence="14">Disulfide oxidoreductase</fullName>
    </alternativeName>
</protein>
<keyword evidence="9 14" id="KW-0560">Oxidoreductase</keyword>
<evidence type="ECO:0000256" key="6">
    <source>
        <dbReference type="ARBA" id="ARBA00022692"/>
    </source>
</evidence>
<dbReference type="GO" id="GO:0005886">
    <property type="term" value="C:plasma membrane"/>
    <property type="evidence" value="ECO:0007669"/>
    <property type="project" value="UniProtKB-SubCell"/>
</dbReference>
<evidence type="ECO:0000256" key="5">
    <source>
        <dbReference type="ARBA" id="ARBA00022519"/>
    </source>
</evidence>
<sequence length="171" mass="19437">MLYKIQLWSHTRSAWQLLFLSGAILLAAALYFQHVVGLEPCVMCIYQRTAVVGIMLAGLLPVISNIFLVRMMAYAIWGTSAVKGYVLASEHKEILFSENAFFVPCPVEPQFPSFMPLHEWIPDVFAAPGSCLENTWQFFSMGMAEWMQIIFVMYIAVFGLMFMSQFVSKKV</sequence>
<keyword evidence="13 14" id="KW-0676">Redox-active center</keyword>
<dbReference type="InterPro" id="IPR003752">
    <property type="entry name" value="DiS_bond_form_DsbB/BdbC"/>
</dbReference>
<dbReference type="GO" id="GO:0009055">
    <property type="term" value="F:electron transfer activity"/>
    <property type="evidence" value="ECO:0007669"/>
    <property type="project" value="UniProtKB-UniRule"/>
</dbReference>
<dbReference type="NCBIfam" id="NF002485">
    <property type="entry name" value="PRK01749.1"/>
    <property type="match status" value="1"/>
</dbReference>
<evidence type="ECO:0000256" key="1">
    <source>
        <dbReference type="ARBA" id="ARBA00004429"/>
    </source>
</evidence>
<dbReference type="RefSeq" id="WP_311360681.1">
    <property type="nucleotide sequence ID" value="NZ_JAVRIE010000001.1"/>
</dbReference>
<comment type="caution">
    <text evidence="14">Lacks conserved residue(s) required for the propagation of feature annotation.</text>
</comment>
<dbReference type="SUPFAM" id="SSF158442">
    <property type="entry name" value="DsbB-like"/>
    <property type="match status" value="1"/>
</dbReference>
<keyword evidence="11 14" id="KW-1015">Disulfide bond</keyword>
<keyword evidence="12 14" id="KW-0143">Chaperone</keyword>
<feature type="topological domain" description="Periplasmic" evidence="14">
    <location>
        <begin position="32"/>
        <end position="49"/>
    </location>
</feature>
<keyword evidence="3 14" id="KW-0813">Transport</keyword>
<evidence type="ECO:0000313" key="16">
    <source>
        <dbReference type="EMBL" id="MDT0581914.1"/>
    </source>
</evidence>
<accession>A0AAW8QZG3</accession>
<dbReference type="HAMAP" id="MF_00286">
    <property type="entry name" value="DsbB"/>
    <property type="match status" value="1"/>
</dbReference>
<evidence type="ECO:0000256" key="14">
    <source>
        <dbReference type="HAMAP-Rule" id="MF_00286"/>
    </source>
</evidence>
<gene>
    <name evidence="14 16" type="primary">dsbB</name>
    <name evidence="16" type="ORF">RM544_05150</name>
</gene>
<keyword evidence="6 14" id="KW-0812">Transmembrane</keyword>
<feature type="transmembrane region" description="Helical" evidence="15">
    <location>
        <begin position="146"/>
        <end position="167"/>
    </location>
</feature>
<dbReference type="PANTHER" id="PTHR36570">
    <property type="entry name" value="DISULFIDE BOND FORMATION PROTEIN B"/>
    <property type="match status" value="1"/>
</dbReference>
<comment type="function">
    <text evidence="14">Required for disulfide bond formation in some periplasmic proteins. Acts by oxidizing the DsbA protein.</text>
</comment>
<feature type="topological domain" description="Cytoplasmic" evidence="14">
    <location>
        <begin position="165"/>
        <end position="171"/>
    </location>
</feature>
<keyword evidence="4 14" id="KW-1003">Cell membrane</keyword>
<name>A0AAW8QZG3_9ALTE</name>
<feature type="transmembrane region" description="Helical" evidence="15">
    <location>
        <begin position="15"/>
        <end position="38"/>
    </location>
</feature>
<feature type="topological domain" description="Cytoplasmic" evidence="14">
    <location>
        <begin position="66"/>
        <end position="71"/>
    </location>
</feature>
<dbReference type="Pfam" id="PF02600">
    <property type="entry name" value="DsbB"/>
    <property type="match status" value="1"/>
</dbReference>
<keyword evidence="10 14" id="KW-0472">Membrane</keyword>
<feature type="transmembrane region" description="Helical" evidence="15">
    <location>
        <begin position="50"/>
        <end position="77"/>
    </location>
</feature>
<dbReference type="GO" id="GO:0006457">
    <property type="term" value="P:protein folding"/>
    <property type="evidence" value="ECO:0007669"/>
    <property type="project" value="InterPro"/>
</dbReference>
<comment type="caution">
    <text evidence="16">The sequence shown here is derived from an EMBL/GenBank/DDBJ whole genome shotgun (WGS) entry which is preliminary data.</text>
</comment>
<dbReference type="InterPro" id="IPR050183">
    <property type="entry name" value="DsbB"/>
</dbReference>
<dbReference type="EMBL" id="JAVRIE010000001">
    <property type="protein sequence ID" value="MDT0581914.1"/>
    <property type="molecule type" value="Genomic_DNA"/>
</dbReference>
<keyword evidence="7 14" id="KW-0249">Electron transport</keyword>
<dbReference type="Gene3D" id="1.20.1550.10">
    <property type="entry name" value="DsbB-like"/>
    <property type="match status" value="1"/>
</dbReference>
<evidence type="ECO:0000256" key="8">
    <source>
        <dbReference type="ARBA" id="ARBA00022989"/>
    </source>
</evidence>
<reference evidence="16 17" key="1">
    <citation type="submission" date="2023-09" db="EMBL/GenBank/DDBJ databases">
        <authorList>
            <person name="Rey-Velasco X."/>
        </authorList>
    </citation>
    <scope>NUCLEOTIDE SEQUENCE [LARGE SCALE GENOMIC DNA]</scope>
    <source>
        <strain evidence="16 17">W409</strain>
    </source>
</reference>